<dbReference type="CTD" id="174636"/>
<dbReference type="OMA" id="SDYCWIY"/>
<dbReference type="AlphaFoldDB" id="Q17955"/>
<dbReference type="Bgee" id="WBGene00007559">
    <property type="expression patterns" value="Expressed in larva and 1 other cell type or tissue"/>
</dbReference>
<dbReference type="HOGENOM" id="CLU_099980_0_0_1"/>
<keyword evidence="5" id="KW-1185">Reference proteome</keyword>
<dbReference type="PaxDb" id="6239-C14A4.8"/>
<dbReference type="SUPFAM" id="SSF49354">
    <property type="entry name" value="PapD-like"/>
    <property type="match status" value="1"/>
</dbReference>
<accession>Q17955</accession>
<dbReference type="InterPro" id="IPR008962">
    <property type="entry name" value="PapD-like_sf"/>
</dbReference>
<dbReference type="PROSITE" id="PS50202">
    <property type="entry name" value="MSP"/>
    <property type="match status" value="1"/>
</dbReference>
<dbReference type="GO" id="GO:0061817">
    <property type="term" value="P:endoplasmic reticulum-plasma membrane tethering"/>
    <property type="evidence" value="ECO:0000318"/>
    <property type="project" value="GO_Central"/>
</dbReference>
<sequence length="228" mass="25939">MDMPKPPFVIYKGKVEEEFARLHKDGKSLLKAESKFVQFLGLQELTDRACDHVELANPTKNTIIFNIRTPTSPCFFVKPHVGMIDPGGKATLYFTFKGRCHRVPSDYCWIYSIYQLVVDEKTTAFIKEDEFSSQNLRSAWIKHGRKQVNNILHLASSFKAGKPKFECRDGHRKFLERKIYLNDLGDVENSGKSKTENTTDITPANMKKGKLNKAASSDTMDDLPKTAD</sequence>
<dbReference type="PIR" id="T19250">
    <property type="entry name" value="T19250"/>
</dbReference>
<gene>
    <name evidence="4 6" type="ORF">C14A4.8</name>
    <name evidence="4" type="ORF">CELE_C14A4.8</name>
</gene>
<dbReference type="Pfam" id="PF00635">
    <property type="entry name" value="Motile_Sperm"/>
    <property type="match status" value="1"/>
</dbReference>
<evidence type="ECO:0000259" key="3">
    <source>
        <dbReference type="PROSITE" id="PS50202"/>
    </source>
</evidence>
<dbReference type="InterPro" id="IPR000535">
    <property type="entry name" value="MSP_dom"/>
</dbReference>
<dbReference type="EMBL" id="BX284602">
    <property type="protein sequence ID" value="CAA90112.1"/>
    <property type="molecule type" value="Genomic_DNA"/>
</dbReference>
<dbReference type="Proteomes" id="UP000001940">
    <property type="component" value="Chromosome II"/>
</dbReference>
<evidence type="ECO:0000256" key="2">
    <source>
        <dbReference type="SAM" id="MobiDB-lite"/>
    </source>
</evidence>
<dbReference type="Gene3D" id="2.60.40.10">
    <property type="entry name" value="Immunoglobulins"/>
    <property type="match status" value="1"/>
</dbReference>
<name>Q17955_CAEEL</name>
<dbReference type="GO" id="GO:0090158">
    <property type="term" value="P:endoplasmic reticulum membrane organization"/>
    <property type="evidence" value="ECO:0000318"/>
    <property type="project" value="GO_Central"/>
</dbReference>
<dbReference type="eggNOG" id="ENOG502T1JA">
    <property type="taxonomic scope" value="Eukaryota"/>
</dbReference>
<dbReference type="Reactome" id="R-CEL-9013405">
    <property type="pathway name" value="RHOD GTPase cycle"/>
</dbReference>
<evidence type="ECO:0000313" key="6">
    <source>
        <dbReference type="WormBase" id="C14A4.8"/>
    </source>
</evidence>
<keyword evidence="1" id="KW-0206">Cytoskeleton</keyword>
<reference evidence="4 5" key="1">
    <citation type="journal article" date="1998" name="Science">
        <title>Genome sequence of the nematode C. elegans: a platform for investigating biology.</title>
        <authorList>
            <consortium name="The C. elegans sequencing consortium"/>
            <person name="Sulson J.E."/>
            <person name="Waterston R."/>
        </authorList>
    </citation>
    <scope>NUCLEOTIDE SEQUENCE [LARGE SCALE GENOMIC DNA]</scope>
    <source>
        <strain evidence="4 5">Bristol N2</strain>
    </source>
</reference>
<dbReference type="FunCoup" id="Q17955">
    <property type="interactions" value="73"/>
</dbReference>
<dbReference type="SMR" id="Q17955"/>
<dbReference type="InParanoid" id="Q17955"/>
<dbReference type="GeneID" id="174636"/>
<evidence type="ECO:0000313" key="5">
    <source>
        <dbReference type="Proteomes" id="UP000001940"/>
    </source>
</evidence>
<evidence type="ECO:0000256" key="1">
    <source>
        <dbReference type="RuleBase" id="RU003425"/>
    </source>
</evidence>
<feature type="domain" description="MSP" evidence="3">
    <location>
        <begin position="28"/>
        <end position="158"/>
    </location>
</feature>
<organism evidence="4 5">
    <name type="scientific">Caenorhabditis elegans</name>
    <dbReference type="NCBI Taxonomy" id="6239"/>
    <lineage>
        <taxon>Eukaryota</taxon>
        <taxon>Metazoa</taxon>
        <taxon>Ecdysozoa</taxon>
        <taxon>Nematoda</taxon>
        <taxon>Chromadorea</taxon>
        <taxon>Rhabditida</taxon>
        <taxon>Rhabditina</taxon>
        <taxon>Rhabditomorpha</taxon>
        <taxon>Rhabditoidea</taxon>
        <taxon>Rhabditidae</taxon>
        <taxon>Peloderinae</taxon>
        <taxon>Caenorhabditis</taxon>
    </lineage>
</organism>
<dbReference type="GO" id="GO:0043495">
    <property type="term" value="F:protein-membrane adaptor activity"/>
    <property type="evidence" value="ECO:0000318"/>
    <property type="project" value="GO_Central"/>
</dbReference>
<dbReference type="GO" id="GO:0005789">
    <property type="term" value="C:endoplasmic reticulum membrane"/>
    <property type="evidence" value="ECO:0000318"/>
    <property type="project" value="GO_Central"/>
</dbReference>
<dbReference type="GO" id="GO:0005886">
    <property type="term" value="C:plasma membrane"/>
    <property type="evidence" value="ECO:0000318"/>
    <property type="project" value="GO_Central"/>
</dbReference>
<feature type="region of interest" description="Disordered" evidence="2">
    <location>
        <begin position="189"/>
        <end position="228"/>
    </location>
</feature>
<proteinExistence type="predicted"/>
<dbReference type="OrthoDB" id="5795824at2759"/>
<protein>
    <recommendedName>
        <fullName evidence="1">Major sperm protein</fullName>
    </recommendedName>
</protein>
<dbReference type="RefSeq" id="NP_496287.1">
    <property type="nucleotide sequence ID" value="NM_063886.2"/>
</dbReference>
<dbReference type="WormBase" id="C14A4.8">
    <property type="protein sequence ID" value="CE02149"/>
    <property type="gene ID" value="WBGene00007559"/>
</dbReference>
<dbReference type="KEGG" id="cel:CELE_C14A4.8"/>
<dbReference type="STRING" id="6239.C14A4.8.1"/>
<dbReference type="UCSC" id="C14A4.8">
    <property type="organism name" value="c. elegans"/>
</dbReference>
<keyword evidence="1" id="KW-0963">Cytoplasm</keyword>
<dbReference type="AGR" id="WB:WBGene00007559"/>
<evidence type="ECO:0000313" key="4">
    <source>
        <dbReference type="EMBL" id="CAA90112.1"/>
    </source>
</evidence>
<dbReference type="InterPro" id="IPR013783">
    <property type="entry name" value="Ig-like_fold"/>
</dbReference>
<comment type="function">
    <text evidence="1">Central component in molecular interactions underlying sperm crawling. Forms an extensive filament system that extends from sperm villipoda, along the leading edge of the pseudopod.</text>
</comment>